<evidence type="ECO:0000256" key="2">
    <source>
        <dbReference type="ARBA" id="ARBA00022692"/>
    </source>
</evidence>
<keyword evidence="7" id="KW-0436">Ligase</keyword>
<keyword evidence="4 5" id="KW-0472">Membrane</keyword>
<feature type="transmembrane region" description="Helical" evidence="5">
    <location>
        <begin position="118"/>
        <end position="136"/>
    </location>
</feature>
<dbReference type="RefSeq" id="WP_145181294.1">
    <property type="nucleotide sequence ID" value="NZ_CP036266.1"/>
</dbReference>
<evidence type="ECO:0000313" key="7">
    <source>
        <dbReference type="EMBL" id="QDT19462.1"/>
    </source>
</evidence>
<organism evidence="7 8">
    <name type="scientific">Gimesia chilikensis</name>
    <dbReference type="NCBI Taxonomy" id="2605989"/>
    <lineage>
        <taxon>Bacteria</taxon>
        <taxon>Pseudomonadati</taxon>
        <taxon>Planctomycetota</taxon>
        <taxon>Planctomycetia</taxon>
        <taxon>Planctomycetales</taxon>
        <taxon>Planctomycetaceae</taxon>
        <taxon>Gimesia</taxon>
    </lineage>
</organism>
<feature type="transmembrane region" description="Helical" evidence="5">
    <location>
        <begin position="605"/>
        <end position="624"/>
    </location>
</feature>
<feature type="transmembrane region" description="Helical" evidence="5">
    <location>
        <begin position="337"/>
        <end position="357"/>
    </location>
</feature>
<dbReference type="GO" id="GO:0016874">
    <property type="term" value="F:ligase activity"/>
    <property type="evidence" value="ECO:0007669"/>
    <property type="project" value="UniProtKB-KW"/>
</dbReference>
<dbReference type="EMBL" id="CP036266">
    <property type="protein sequence ID" value="QDT19462.1"/>
    <property type="molecule type" value="Genomic_DNA"/>
</dbReference>
<dbReference type="PANTHER" id="PTHR37422">
    <property type="entry name" value="TEICHURONIC ACID BIOSYNTHESIS PROTEIN TUAE"/>
    <property type="match status" value="1"/>
</dbReference>
<proteinExistence type="predicted"/>
<feature type="transmembrane region" description="Helical" evidence="5">
    <location>
        <begin position="300"/>
        <end position="316"/>
    </location>
</feature>
<feature type="transmembrane region" description="Helical" evidence="5">
    <location>
        <begin position="277"/>
        <end position="294"/>
    </location>
</feature>
<gene>
    <name evidence="7" type="ORF">HG66A1_12270</name>
</gene>
<feature type="transmembrane region" description="Helical" evidence="5">
    <location>
        <begin position="534"/>
        <end position="561"/>
    </location>
</feature>
<feature type="transmembrane region" description="Helical" evidence="5">
    <location>
        <begin position="148"/>
        <end position="166"/>
    </location>
</feature>
<evidence type="ECO:0000256" key="4">
    <source>
        <dbReference type="ARBA" id="ARBA00023136"/>
    </source>
</evidence>
<feature type="transmembrane region" description="Helical" evidence="5">
    <location>
        <begin position="422"/>
        <end position="447"/>
    </location>
</feature>
<feature type="transmembrane region" description="Helical" evidence="5">
    <location>
        <begin position="21"/>
        <end position="48"/>
    </location>
</feature>
<accession>A0A517PJA9</accession>
<dbReference type="OrthoDB" id="274640at2"/>
<feature type="transmembrane region" description="Helical" evidence="5">
    <location>
        <begin position="60"/>
        <end position="78"/>
    </location>
</feature>
<keyword evidence="3 5" id="KW-1133">Transmembrane helix</keyword>
<feature type="transmembrane region" description="Helical" evidence="5">
    <location>
        <begin position="468"/>
        <end position="492"/>
    </location>
</feature>
<dbReference type="InterPro" id="IPR011990">
    <property type="entry name" value="TPR-like_helical_dom_sf"/>
</dbReference>
<evidence type="ECO:0000313" key="8">
    <source>
        <dbReference type="Proteomes" id="UP000320421"/>
    </source>
</evidence>
<feature type="transmembrane region" description="Helical" evidence="5">
    <location>
        <begin position="498"/>
        <end position="514"/>
    </location>
</feature>
<dbReference type="Gene3D" id="1.25.40.10">
    <property type="entry name" value="Tetratricopeptide repeat domain"/>
    <property type="match status" value="1"/>
</dbReference>
<name>A0A517PJA9_9PLAN</name>
<evidence type="ECO:0000256" key="1">
    <source>
        <dbReference type="ARBA" id="ARBA00004141"/>
    </source>
</evidence>
<evidence type="ECO:0000256" key="5">
    <source>
        <dbReference type="SAM" id="Phobius"/>
    </source>
</evidence>
<comment type="subcellular location">
    <subcellularLocation>
        <location evidence="1">Membrane</location>
        <topology evidence="1">Multi-pass membrane protein</topology>
    </subcellularLocation>
</comment>
<feature type="domain" description="O-antigen ligase-related" evidence="6">
    <location>
        <begin position="284"/>
        <end position="433"/>
    </location>
</feature>
<dbReference type="GO" id="GO:0016020">
    <property type="term" value="C:membrane"/>
    <property type="evidence" value="ECO:0007669"/>
    <property type="project" value="UniProtKB-SubCell"/>
</dbReference>
<sequence>MSKRRKQNRSQPEASSPALPDAAPISLGLFCDAKLLFLTGLLITARYFLPAESAPQGETLPLVLAWFLVVILFFTSQFTDCARSLRLDRFDAAVWLLVLGQALSVLVMILFYEGQQRAALHMLWEWMALGLTFSLFRRIVRFPSQRMTFLHCFMATIVLLSLYGIWQHHWMYKQLAREYQSVRQQYDAAVTPETQAKFQHELISMGVPANALSGSSRKQFEARLLDSSEPLGMFALANTFAGLLAVGFLIAVGLSVHSLLPPRTEGSPPVDRNRLQIAVYLISTMLISYCLILTKSRSAWGGALAGLVCLGLLKLLQRQRLRQTTQRLSRKQLITGVTLVVCVLVGFFLLATLSGGFDRAVLSEAPKSLQYRIEYWTGTWDVIKENLMWGTGPGNFREHYLKYKLPGSSEEIADPHNLFLDVWANAGLIALGGLLLIIALAGYQWFLKPLLQKQPADSRSLVNDEADSFLRMALVLGFAFTFPLLWILQLFLSGIDESVLWLFLPCWVVIYVLLRGGRKQTAAQAALDLSPTSLIPLSLAAGFVALSVHLLVAGGIAMPAITQTWLLLLALAFPVTPAPSPENSEQVDADQAQQRPPQSVHKKTLALALCSLLLILFVMSDFAPTFQRQSLVKRAEQTLMRGQSARIAQQLFSQAGQADPFSPEPWQALAELKFREGVQNRQAFEEAVSFKQAAIQRNPLSPLNYFELGRRYYEQFEASHQQEDLTDAIENLNRAVSGYPHNARYRALLAEVFHAAGQISESREQAEQALKLDQANRSAQHVDKYLTDETVSRMKQIINERQTNQN</sequence>
<dbReference type="Proteomes" id="UP000320421">
    <property type="component" value="Chromosome"/>
</dbReference>
<dbReference type="AlphaFoldDB" id="A0A517PJA9"/>
<evidence type="ECO:0000256" key="3">
    <source>
        <dbReference type="ARBA" id="ARBA00022989"/>
    </source>
</evidence>
<evidence type="ECO:0000259" key="6">
    <source>
        <dbReference type="Pfam" id="PF04932"/>
    </source>
</evidence>
<dbReference type="Pfam" id="PF14559">
    <property type="entry name" value="TPR_19"/>
    <property type="match status" value="1"/>
</dbReference>
<keyword evidence="8" id="KW-1185">Reference proteome</keyword>
<feature type="transmembrane region" description="Helical" evidence="5">
    <location>
        <begin position="233"/>
        <end position="256"/>
    </location>
</feature>
<reference evidence="7 8" key="1">
    <citation type="submission" date="2019-02" db="EMBL/GenBank/DDBJ databases">
        <title>Deep-cultivation of Planctomycetes and their phenomic and genomic characterization uncovers novel biology.</title>
        <authorList>
            <person name="Wiegand S."/>
            <person name="Jogler M."/>
            <person name="Boedeker C."/>
            <person name="Pinto D."/>
            <person name="Vollmers J."/>
            <person name="Rivas-Marin E."/>
            <person name="Kohn T."/>
            <person name="Peeters S.H."/>
            <person name="Heuer A."/>
            <person name="Rast P."/>
            <person name="Oberbeckmann S."/>
            <person name="Bunk B."/>
            <person name="Jeske O."/>
            <person name="Meyerdierks A."/>
            <person name="Storesund J.E."/>
            <person name="Kallscheuer N."/>
            <person name="Luecker S."/>
            <person name="Lage O.M."/>
            <person name="Pohl T."/>
            <person name="Merkel B.J."/>
            <person name="Hornburger P."/>
            <person name="Mueller R.-W."/>
            <person name="Bruemmer F."/>
            <person name="Labrenz M."/>
            <person name="Spormann A.M."/>
            <person name="Op den Camp H."/>
            <person name="Overmann J."/>
            <person name="Amann R."/>
            <person name="Jetten M.S.M."/>
            <person name="Mascher T."/>
            <person name="Medema M.H."/>
            <person name="Devos D.P."/>
            <person name="Kaster A.-K."/>
            <person name="Ovreas L."/>
            <person name="Rohde M."/>
            <person name="Galperin M.Y."/>
            <person name="Jogler C."/>
        </authorList>
    </citation>
    <scope>NUCLEOTIDE SEQUENCE [LARGE SCALE GENOMIC DNA]</scope>
    <source>
        <strain evidence="7 8">HG66A1</strain>
    </source>
</reference>
<dbReference type="SUPFAM" id="SSF48452">
    <property type="entry name" value="TPR-like"/>
    <property type="match status" value="1"/>
</dbReference>
<dbReference type="PANTHER" id="PTHR37422:SF13">
    <property type="entry name" value="LIPOPOLYSACCHARIDE BIOSYNTHESIS PROTEIN PA4999-RELATED"/>
    <property type="match status" value="1"/>
</dbReference>
<dbReference type="Pfam" id="PF04932">
    <property type="entry name" value="Wzy_C"/>
    <property type="match status" value="1"/>
</dbReference>
<keyword evidence="2 5" id="KW-0812">Transmembrane</keyword>
<dbReference type="InterPro" id="IPR007016">
    <property type="entry name" value="O-antigen_ligase-rel_domated"/>
</dbReference>
<protein>
    <submittedName>
        <fullName evidence="7">O-Antigen ligase</fullName>
    </submittedName>
</protein>
<dbReference type="InterPro" id="IPR051533">
    <property type="entry name" value="WaaL-like"/>
</dbReference>
<feature type="transmembrane region" description="Helical" evidence="5">
    <location>
        <begin position="90"/>
        <end position="112"/>
    </location>
</feature>